<accession>A0A6J6NG19</accession>
<dbReference type="GO" id="GO:0043448">
    <property type="term" value="P:alkane catabolic process"/>
    <property type="evidence" value="ECO:0007669"/>
    <property type="project" value="TreeGrafter"/>
</dbReference>
<dbReference type="EMBL" id="CAEZXP010000001">
    <property type="protein sequence ID" value="CAB4685560.1"/>
    <property type="molecule type" value="Genomic_DNA"/>
</dbReference>
<reference evidence="1" key="1">
    <citation type="submission" date="2020-05" db="EMBL/GenBank/DDBJ databases">
        <authorList>
            <person name="Chiriac C."/>
            <person name="Salcher M."/>
            <person name="Ghai R."/>
            <person name="Kavagutti S V."/>
        </authorList>
    </citation>
    <scope>NUCLEOTIDE SEQUENCE</scope>
</reference>
<gene>
    <name evidence="1" type="ORF">UFOPK2399_00261</name>
</gene>
<protein>
    <submittedName>
        <fullName evidence="1">Unannotated protein</fullName>
    </submittedName>
</protein>
<dbReference type="PANTHER" id="PTHR39335">
    <property type="entry name" value="BLL4220 PROTEIN"/>
    <property type="match status" value="1"/>
</dbReference>
<sequence>MKRFTMLTVVVAALATGASSALAAPHASQPVAKWMSPTKLGDVVATPMHLAAYTWNKENDGKVHCTGSCAMKWPPITVKHGTMVEKHIMGLMGTFGTIMRPDGSEQVTWNGHPLYTYHGDTAKTILCNGVDGWFVVKA</sequence>
<organism evidence="1">
    <name type="scientific">freshwater metagenome</name>
    <dbReference type="NCBI Taxonomy" id="449393"/>
    <lineage>
        <taxon>unclassified sequences</taxon>
        <taxon>metagenomes</taxon>
        <taxon>ecological metagenomes</taxon>
    </lineage>
</organism>
<evidence type="ECO:0000313" key="1">
    <source>
        <dbReference type="EMBL" id="CAB4685560.1"/>
    </source>
</evidence>
<dbReference type="PANTHER" id="PTHR39335:SF1">
    <property type="entry name" value="BLL4220 PROTEIN"/>
    <property type="match status" value="1"/>
</dbReference>
<proteinExistence type="predicted"/>
<dbReference type="AlphaFoldDB" id="A0A6J6NG19"/>
<dbReference type="Pfam" id="PF03640">
    <property type="entry name" value="Lipoprotein_15"/>
    <property type="match status" value="1"/>
</dbReference>
<name>A0A6J6NG19_9ZZZZ</name>
<dbReference type="InterPro" id="IPR005297">
    <property type="entry name" value="Lipoprotein_repeat"/>
</dbReference>